<accession>A0A6S7ILD7</accession>
<protein>
    <submittedName>
        <fullName evidence="2">Uncharacterized protein</fullName>
    </submittedName>
</protein>
<gene>
    <name evidence="2" type="ORF">PACLA_8A011963</name>
</gene>
<keyword evidence="3" id="KW-1185">Reference proteome</keyword>
<evidence type="ECO:0000313" key="2">
    <source>
        <dbReference type="EMBL" id="CAB4006572.1"/>
    </source>
</evidence>
<evidence type="ECO:0000313" key="3">
    <source>
        <dbReference type="Proteomes" id="UP001152795"/>
    </source>
</evidence>
<dbReference type="Proteomes" id="UP001152795">
    <property type="component" value="Unassembled WGS sequence"/>
</dbReference>
<proteinExistence type="predicted"/>
<feature type="region of interest" description="Disordered" evidence="1">
    <location>
        <begin position="108"/>
        <end position="151"/>
    </location>
</feature>
<dbReference type="AlphaFoldDB" id="A0A6S7ILD7"/>
<name>A0A6S7ILD7_PARCT</name>
<sequence length="151" mass="17627">MPLPTHLDAENKDLFMRVLNISYPLTIENVKKDTCGVHIKLCFPTTSHLGIEIKYEMDMMHLPAGYYTLEKLINVLNSYVSEYDIQFSILPSVGTSIVGSIFGKKTAQRQAPSVNQPSRQRSQQPPPQWMTDRPRQCRRQRHRYDYDDNYY</sequence>
<evidence type="ECO:0000256" key="1">
    <source>
        <dbReference type="SAM" id="MobiDB-lite"/>
    </source>
</evidence>
<reference evidence="2" key="1">
    <citation type="submission" date="2020-04" db="EMBL/GenBank/DDBJ databases">
        <authorList>
            <person name="Alioto T."/>
            <person name="Alioto T."/>
            <person name="Gomez Garrido J."/>
        </authorList>
    </citation>
    <scope>NUCLEOTIDE SEQUENCE</scope>
    <source>
        <strain evidence="2">A484AB</strain>
    </source>
</reference>
<organism evidence="2 3">
    <name type="scientific">Paramuricea clavata</name>
    <name type="common">Red gorgonian</name>
    <name type="synonym">Violescent sea-whip</name>
    <dbReference type="NCBI Taxonomy" id="317549"/>
    <lineage>
        <taxon>Eukaryota</taxon>
        <taxon>Metazoa</taxon>
        <taxon>Cnidaria</taxon>
        <taxon>Anthozoa</taxon>
        <taxon>Octocorallia</taxon>
        <taxon>Malacalcyonacea</taxon>
        <taxon>Plexauridae</taxon>
        <taxon>Paramuricea</taxon>
    </lineage>
</organism>
<dbReference type="EMBL" id="CACRXK020005543">
    <property type="protein sequence ID" value="CAB4006572.1"/>
    <property type="molecule type" value="Genomic_DNA"/>
</dbReference>
<comment type="caution">
    <text evidence="2">The sequence shown here is derived from an EMBL/GenBank/DDBJ whole genome shotgun (WGS) entry which is preliminary data.</text>
</comment>